<dbReference type="SUPFAM" id="SSF54001">
    <property type="entry name" value="Cysteine proteinases"/>
    <property type="match status" value="1"/>
</dbReference>
<comment type="similarity">
    <text evidence="1">Belongs to the peptidase C1 family.</text>
</comment>
<dbReference type="InterPro" id="IPR013128">
    <property type="entry name" value="Peptidase_C1A"/>
</dbReference>
<dbReference type="InterPro" id="IPR039417">
    <property type="entry name" value="Peptidase_C1A_papain-like"/>
</dbReference>
<organism evidence="4 5">
    <name type="scientific">Colocasia esculenta</name>
    <name type="common">Wild taro</name>
    <name type="synonym">Arum esculentum</name>
    <dbReference type="NCBI Taxonomy" id="4460"/>
    <lineage>
        <taxon>Eukaryota</taxon>
        <taxon>Viridiplantae</taxon>
        <taxon>Streptophyta</taxon>
        <taxon>Embryophyta</taxon>
        <taxon>Tracheophyta</taxon>
        <taxon>Spermatophyta</taxon>
        <taxon>Magnoliopsida</taxon>
        <taxon>Liliopsida</taxon>
        <taxon>Araceae</taxon>
        <taxon>Aroideae</taxon>
        <taxon>Colocasieae</taxon>
        <taxon>Colocasia</taxon>
    </lineage>
</organism>
<evidence type="ECO:0000256" key="1">
    <source>
        <dbReference type="ARBA" id="ARBA00008455"/>
    </source>
</evidence>
<evidence type="ECO:0000313" key="4">
    <source>
        <dbReference type="EMBL" id="MQL90064.1"/>
    </source>
</evidence>
<dbReference type="AlphaFoldDB" id="A0A843V8Z8"/>
<sequence>MGIDTDTNYPYTDKQGTCKADRNQEVTIDRHAMVPPYNEKALRKQVAKQPVGSGLDASGHEFQLYTGGIHRAPCTTIRNHAVTIVGYDSEASEDYWIIKNTYGKKWGEEGYLKLPRNVAERDGKCGIAQWPLYPKKSQNPKSSQSILFTIEGKIYVL</sequence>
<feature type="domain" description="Peptidase C1A papain C-terminal" evidence="3">
    <location>
        <begin position="1"/>
        <end position="135"/>
    </location>
</feature>
<comment type="caution">
    <text evidence="4">The sequence shown here is derived from an EMBL/GenBank/DDBJ whole genome shotgun (WGS) entry which is preliminary data.</text>
</comment>
<accession>A0A843V8Z8</accession>
<name>A0A843V8Z8_COLES</name>
<evidence type="ECO:0000259" key="3">
    <source>
        <dbReference type="SMART" id="SM00645"/>
    </source>
</evidence>
<dbReference type="InterPro" id="IPR038765">
    <property type="entry name" value="Papain-like_cys_pep_sf"/>
</dbReference>
<evidence type="ECO:0000256" key="2">
    <source>
        <dbReference type="ARBA" id="ARBA00023157"/>
    </source>
</evidence>
<dbReference type="InterPro" id="IPR000668">
    <property type="entry name" value="Peptidase_C1A_C"/>
</dbReference>
<protein>
    <recommendedName>
        <fullName evidence="3">Peptidase C1A papain C-terminal domain-containing protein</fullName>
    </recommendedName>
</protein>
<dbReference type="GO" id="GO:0006508">
    <property type="term" value="P:proteolysis"/>
    <property type="evidence" value="ECO:0007669"/>
    <property type="project" value="InterPro"/>
</dbReference>
<dbReference type="GO" id="GO:0008234">
    <property type="term" value="F:cysteine-type peptidase activity"/>
    <property type="evidence" value="ECO:0007669"/>
    <property type="project" value="InterPro"/>
</dbReference>
<evidence type="ECO:0000313" key="5">
    <source>
        <dbReference type="Proteomes" id="UP000652761"/>
    </source>
</evidence>
<dbReference type="PANTHER" id="PTHR12411">
    <property type="entry name" value="CYSTEINE PROTEASE FAMILY C1-RELATED"/>
    <property type="match status" value="1"/>
</dbReference>
<dbReference type="Gene3D" id="3.90.70.10">
    <property type="entry name" value="Cysteine proteinases"/>
    <property type="match status" value="1"/>
</dbReference>
<dbReference type="Pfam" id="PF00112">
    <property type="entry name" value="Peptidase_C1"/>
    <property type="match status" value="1"/>
</dbReference>
<dbReference type="Proteomes" id="UP000652761">
    <property type="component" value="Unassembled WGS sequence"/>
</dbReference>
<keyword evidence="5" id="KW-1185">Reference proteome</keyword>
<reference evidence="4" key="1">
    <citation type="submission" date="2017-07" db="EMBL/GenBank/DDBJ databases">
        <title>Taro Niue Genome Assembly and Annotation.</title>
        <authorList>
            <person name="Atibalentja N."/>
            <person name="Keating K."/>
            <person name="Fields C.J."/>
        </authorList>
    </citation>
    <scope>NUCLEOTIDE SEQUENCE</scope>
    <source>
        <strain evidence="4">Niue_2</strain>
        <tissue evidence="4">Leaf</tissue>
    </source>
</reference>
<dbReference type="CDD" id="cd02248">
    <property type="entry name" value="Peptidase_C1A"/>
    <property type="match status" value="1"/>
</dbReference>
<gene>
    <name evidence="4" type="ORF">Taro_022655</name>
</gene>
<proteinExistence type="inferred from homology"/>
<dbReference type="OrthoDB" id="10253408at2759"/>
<dbReference type="SMART" id="SM00645">
    <property type="entry name" value="Pept_C1"/>
    <property type="match status" value="1"/>
</dbReference>
<dbReference type="EMBL" id="NMUH01001205">
    <property type="protein sequence ID" value="MQL90064.1"/>
    <property type="molecule type" value="Genomic_DNA"/>
</dbReference>
<keyword evidence="2" id="KW-1015">Disulfide bond</keyword>